<proteinExistence type="predicted"/>
<comment type="caution">
    <text evidence="2">The sequence shown here is derived from an EMBL/GenBank/DDBJ whole genome shotgun (WGS) entry which is preliminary data.</text>
</comment>
<organism evidence="2 3">
    <name type="scientific">Solanum commersonii</name>
    <name type="common">Commerson's wild potato</name>
    <name type="synonym">Commerson's nightshade</name>
    <dbReference type="NCBI Taxonomy" id="4109"/>
    <lineage>
        <taxon>Eukaryota</taxon>
        <taxon>Viridiplantae</taxon>
        <taxon>Streptophyta</taxon>
        <taxon>Embryophyta</taxon>
        <taxon>Tracheophyta</taxon>
        <taxon>Spermatophyta</taxon>
        <taxon>Magnoliopsida</taxon>
        <taxon>eudicotyledons</taxon>
        <taxon>Gunneridae</taxon>
        <taxon>Pentapetalae</taxon>
        <taxon>asterids</taxon>
        <taxon>lamiids</taxon>
        <taxon>Solanales</taxon>
        <taxon>Solanaceae</taxon>
        <taxon>Solanoideae</taxon>
        <taxon>Solaneae</taxon>
        <taxon>Solanum</taxon>
    </lineage>
</organism>
<evidence type="ECO:0000256" key="1">
    <source>
        <dbReference type="SAM" id="MobiDB-lite"/>
    </source>
</evidence>
<accession>A0A9J5XK14</accession>
<gene>
    <name evidence="2" type="ORF">H5410_047770</name>
</gene>
<evidence type="ECO:0000313" key="3">
    <source>
        <dbReference type="Proteomes" id="UP000824120"/>
    </source>
</evidence>
<reference evidence="2 3" key="1">
    <citation type="submission" date="2020-09" db="EMBL/GenBank/DDBJ databases">
        <title>De no assembly of potato wild relative species, Solanum commersonii.</title>
        <authorList>
            <person name="Cho K."/>
        </authorList>
    </citation>
    <scope>NUCLEOTIDE SEQUENCE [LARGE SCALE GENOMIC DNA]</scope>
    <source>
        <strain evidence="2">LZ3.2</strain>
        <tissue evidence="2">Leaf</tissue>
    </source>
</reference>
<feature type="region of interest" description="Disordered" evidence="1">
    <location>
        <begin position="1"/>
        <end position="54"/>
    </location>
</feature>
<evidence type="ECO:0000313" key="2">
    <source>
        <dbReference type="EMBL" id="KAG5587336.1"/>
    </source>
</evidence>
<dbReference type="Proteomes" id="UP000824120">
    <property type="component" value="Chromosome 9"/>
</dbReference>
<name>A0A9J5XK14_SOLCO</name>
<feature type="compositionally biased region" description="Acidic residues" evidence="1">
    <location>
        <begin position="40"/>
        <end position="53"/>
    </location>
</feature>
<sequence length="66" mass="7748">MDMQSNKEKKQANENRTLIDEKDIEDFPLTSPQPTQDCASNEDDDFGLDVEDDMQWKPRDFLELKV</sequence>
<dbReference type="AlphaFoldDB" id="A0A9J5XK14"/>
<protein>
    <submittedName>
        <fullName evidence="2">Uncharacterized protein</fullName>
    </submittedName>
</protein>
<dbReference type="EMBL" id="JACXVP010000009">
    <property type="protein sequence ID" value="KAG5587336.1"/>
    <property type="molecule type" value="Genomic_DNA"/>
</dbReference>
<feature type="compositionally biased region" description="Polar residues" evidence="1">
    <location>
        <begin position="30"/>
        <end position="39"/>
    </location>
</feature>
<feature type="compositionally biased region" description="Basic and acidic residues" evidence="1">
    <location>
        <begin position="1"/>
        <end position="21"/>
    </location>
</feature>
<keyword evidence="3" id="KW-1185">Reference proteome</keyword>